<dbReference type="EC" id="2.5.1.18" evidence="4"/>
<gene>
    <name evidence="8" type="ORF">JKP88DRAFT_201775</name>
</gene>
<comment type="catalytic activity">
    <reaction evidence="3 4">
        <text>RX + glutathione = an S-substituted glutathione + a halide anion + H(+)</text>
        <dbReference type="Rhea" id="RHEA:16437"/>
        <dbReference type="ChEBI" id="CHEBI:15378"/>
        <dbReference type="ChEBI" id="CHEBI:16042"/>
        <dbReference type="ChEBI" id="CHEBI:17792"/>
        <dbReference type="ChEBI" id="CHEBI:57925"/>
        <dbReference type="ChEBI" id="CHEBI:90779"/>
        <dbReference type="EC" id="2.5.1.18"/>
    </reaction>
</comment>
<dbReference type="InterPro" id="IPR051924">
    <property type="entry name" value="GST_Kappa/NadH"/>
</dbReference>
<keyword evidence="9" id="KW-1185">Reference proteome</keyword>
<dbReference type="InterPro" id="IPR014440">
    <property type="entry name" value="HCCAis_GSTk"/>
</dbReference>
<dbReference type="GO" id="GO:0005777">
    <property type="term" value="C:peroxisome"/>
    <property type="evidence" value="ECO:0007669"/>
    <property type="project" value="TreeGrafter"/>
</dbReference>
<evidence type="ECO:0000313" key="9">
    <source>
        <dbReference type="Proteomes" id="UP000664859"/>
    </source>
</evidence>
<accession>A0A835YPJ2</accession>
<evidence type="ECO:0000256" key="2">
    <source>
        <dbReference type="ARBA" id="ARBA00022679"/>
    </source>
</evidence>
<dbReference type="Gene3D" id="3.40.30.10">
    <property type="entry name" value="Glutaredoxin"/>
    <property type="match status" value="1"/>
</dbReference>
<dbReference type="Proteomes" id="UP000664859">
    <property type="component" value="Unassembled WGS sequence"/>
</dbReference>
<protein>
    <recommendedName>
        <fullName evidence="4">Glutathione S-transferase kappa</fullName>
        <ecNumber evidence="4">2.5.1.18</ecNumber>
    </recommendedName>
</protein>
<evidence type="ECO:0000256" key="4">
    <source>
        <dbReference type="PIRNR" id="PIRNR006386"/>
    </source>
</evidence>
<evidence type="ECO:0000256" key="6">
    <source>
        <dbReference type="SAM" id="MobiDB-lite"/>
    </source>
</evidence>
<evidence type="ECO:0000256" key="3">
    <source>
        <dbReference type="ARBA" id="ARBA00047960"/>
    </source>
</evidence>
<proteinExistence type="inferred from homology"/>
<feature type="domain" description="DSBA-like thioredoxin" evidence="7">
    <location>
        <begin position="9"/>
        <end position="210"/>
    </location>
</feature>
<comment type="caution">
    <text evidence="8">The sequence shown here is derived from an EMBL/GenBank/DDBJ whole genome shotgun (WGS) entry which is preliminary data.</text>
</comment>
<keyword evidence="2 4" id="KW-0808">Transferase</keyword>
<dbReference type="FunFam" id="3.40.30.10:FF:000096">
    <property type="entry name" value="Glutathione S-transferase kappa"/>
    <property type="match status" value="1"/>
</dbReference>
<dbReference type="Pfam" id="PF01323">
    <property type="entry name" value="DSBA"/>
    <property type="match status" value="1"/>
</dbReference>
<dbReference type="GO" id="GO:0006749">
    <property type="term" value="P:glutathione metabolic process"/>
    <property type="evidence" value="ECO:0007669"/>
    <property type="project" value="TreeGrafter"/>
</dbReference>
<evidence type="ECO:0000256" key="5">
    <source>
        <dbReference type="PIRSR" id="PIRSR006386-1"/>
    </source>
</evidence>
<evidence type="ECO:0000259" key="7">
    <source>
        <dbReference type="Pfam" id="PF01323"/>
    </source>
</evidence>
<reference evidence="8" key="1">
    <citation type="submission" date="2021-02" db="EMBL/GenBank/DDBJ databases">
        <title>First Annotated Genome of the Yellow-green Alga Tribonema minus.</title>
        <authorList>
            <person name="Mahan K.M."/>
        </authorList>
    </citation>
    <scope>NUCLEOTIDE SEQUENCE</scope>
    <source>
        <strain evidence="8">UTEX B ZZ1240</strain>
    </source>
</reference>
<dbReference type="PIRSF" id="PIRSF006386">
    <property type="entry name" value="HCCAis_GSTk"/>
    <property type="match status" value="1"/>
</dbReference>
<dbReference type="GO" id="GO:0004602">
    <property type="term" value="F:glutathione peroxidase activity"/>
    <property type="evidence" value="ECO:0007669"/>
    <property type="project" value="TreeGrafter"/>
</dbReference>
<dbReference type="PANTHER" id="PTHR42943">
    <property type="entry name" value="GLUTATHIONE S-TRANSFERASE KAPPA"/>
    <property type="match status" value="1"/>
</dbReference>
<feature type="region of interest" description="Disordered" evidence="6">
    <location>
        <begin position="218"/>
        <end position="241"/>
    </location>
</feature>
<sequence>MALTRPCVSLLYDVASPYSWLAFEVCDRYTKIWDADIKFNPFLLGGVMKATGNAPPGALPAKRVYMREDLARCAKHFNVPLNYIKDGKVLYTSLAAQRLLTAVSLDEPALLRPLSRALWLRIWSANTDIAQQESLAAACAAAGATPRDAAALLLRSTEPDVKERLRAVTQVAIDRGAFGAPTLIVTLPGGPPEGDLFFGCDRFDQLAAAIGQPWLGPDPLSNAASRPLSPGAEPHERQSRL</sequence>
<feature type="active site" description="Nucleophile" evidence="5">
    <location>
        <position position="16"/>
    </location>
</feature>
<dbReference type="InterPro" id="IPR036249">
    <property type="entry name" value="Thioredoxin-like_sf"/>
</dbReference>
<dbReference type="PANTHER" id="PTHR42943:SF2">
    <property type="entry name" value="GLUTATHIONE S-TRANSFERASE KAPPA 1"/>
    <property type="match status" value="1"/>
</dbReference>
<dbReference type="GO" id="GO:0004364">
    <property type="term" value="F:glutathione transferase activity"/>
    <property type="evidence" value="ECO:0007669"/>
    <property type="project" value="UniProtKB-UniRule"/>
</dbReference>
<dbReference type="AlphaFoldDB" id="A0A835YPJ2"/>
<dbReference type="EMBL" id="JAFCMP010000516">
    <property type="protein sequence ID" value="KAG5178288.1"/>
    <property type="molecule type" value="Genomic_DNA"/>
</dbReference>
<dbReference type="GO" id="GO:0005739">
    <property type="term" value="C:mitochondrion"/>
    <property type="evidence" value="ECO:0007669"/>
    <property type="project" value="TreeGrafter"/>
</dbReference>
<comment type="similarity">
    <text evidence="1 4">Belongs to the GST superfamily. Kappa family.</text>
</comment>
<dbReference type="OrthoDB" id="4664297at2759"/>
<organism evidence="8 9">
    <name type="scientific">Tribonema minus</name>
    <dbReference type="NCBI Taxonomy" id="303371"/>
    <lineage>
        <taxon>Eukaryota</taxon>
        <taxon>Sar</taxon>
        <taxon>Stramenopiles</taxon>
        <taxon>Ochrophyta</taxon>
        <taxon>PX clade</taxon>
        <taxon>Xanthophyceae</taxon>
        <taxon>Tribonematales</taxon>
        <taxon>Tribonemataceae</taxon>
        <taxon>Tribonema</taxon>
    </lineage>
</organism>
<dbReference type="SUPFAM" id="SSF52833">
    <property type="entry name" value="Thioredoxin-like"/>
    <property type="match status" value="1"/>
</dbReference>
<evidence type="ECO:0000313" key="8">
    <source>
        <dbReference type="EMBL" id="KAG5178288.1"/>
    </source>
</evidence>
<evidence type="ECO:0000256" key="1">
    <source>
        <dbReference type="ARBA" id="ARBA00006494"/>
    </source>
</evidence>
<dbReference type="InterPro" id="IPR001853">
    <property type="entry name" value="DSBA-like_thioredoxin_dom"/>
</dbReference>
<name>A0A835YPJ2_9STRA</name>